<name>A0A7S2FLW1_9EUKA</name>
<reference evidence="1" key="1">
    <citation type="submission" date="2021-01" db="EMBL/GenBank/DDBJ databases">
        <authorList>
            <person name="Corre E."/>
            <person name="Pelletier E."/>
            <person name="Niang G."/>
            <person name="Scheremetjew M."/>
            <person name="Finn R."/>
            <person name="Kale V."/>
            <person name="Holt S."/>
            <person name="Cochrane G."/>
            <person name="Meng A."/>
            <person name="Brown T."/>
            <person name="Cohen L."/>
        </authorList>
    </citation>
    <scope>NUCLEOTIDE SEQUENCE</scope>
    <source>
        <strain evidence="1">UTEX LB 985</strain>
    </source>
</reference>
<proteinExistence type="predicted"/>
<sequence length="135" mass="15492">MLSFIDSPFRTKVEYDAWLSLPQEQQQAALKQQTEAAAAFEQQTEVLGEEAAAKAVSYDPLDFPESRIAHLKGEFDELAAGTRLPLKAVHRLLFTDEERSEYDFDTWDQDLQATCEGCKRDMSWEDIVKFLKENL</sequence>
<protein>
    <submittedName>
        <fullName evidence="1">Uncharacterized protein</fullName>
    </submittedName>
</protein>
<dbReference type="EMBL" id="HBGU01005329">
    <property type="protein sequence ID" value="CAD9402070.1"/>
    <property type="molecule type" value="Transcribed_RNA"/>
</dbReference>
<accession>A0A7S2FLW1</accession>
<organism evidence="1">
    <name type="scientific">Haptolina brevifila</name>
    <dbReference type="NCBI Taxonomy" id="156173"/>
    <lineage>
        <taxon>Eukaryota</taxon>
        <taxon>Haptista</taxon>
        <taxon>Haptophyta</taxon>
        <taxon>Prymnesiophyceae</taxon>
        <taxon>Prymnesiales</taxon>
        <taxon>Prymnesiaceae</taxon>
        <taxon>Haptolina</taxon>
    </lineage>
</organism>
<evidence type="ECO:0000313" key="1">
    <source>
        <dbReference type="EMBL" id="CAD9402070.1"/>
    </source>
</evidence>
<dbReference type="AlphaFoldDB" id="A0A7S2FLW1"/>
<gene>
    <name evidence="1" type="ORF">CBRE1094_LOCUS2889</name>
</gene>